<reference evidence="1" key="2">
    <citation type="journal article" date="2023" name="IMA Fungus">
        <title>Comparative genomic study of the Penicillium genus elucidates a diverse pangenome and 15 lateral gene transfer events.</title>
        <authorList>
            <person name="Petersen C."/>
            <person name="Sorensen T."/>
            <person name="Nielsen M.R."/>
            <person name="Sondergaard T.E."/>
            <person name="Sorensen J.L."/>
            <person name="Fitzpatrick D.A."/>
            <person name="Frisvad J.C."/>
            <person name="Nielsen K.L."/>
        </authorList>
    </citation>
    <scope>NUCLEOTIDE SEQUENCE</scope>
    <source>
        <strain evidence="1">IBT 30728</strain>
    </source>
</reference>
<name>A0A9W9XFS8_9EURO</name>
<organism evidence="1 2">
    <name type="scientific">Penicillium diatomitis</name>
    <dbReference type="NCBI Taxonomy" id="2819901"/>
    <lineage>
        <taxon>Eukaryota</taxon>
        <taxon>Fungi</taxon>
        <taxon>Dikarya</taxon>
        <taxon>Ascomycota</taxon>
        <taxon>Pezizomycotina</taxon>
        <taxon>Eurotiomycetes</taxon>
        <taxon>Eurotiomycetidae</taxon>
        <taxon>Eurotiales</taxon>
        <taxon>Aspergillaceae</taxon>
        <taxon>Penicillium</taxon>
    </lineage>
</organism>
<comment type="caution">
    <text evidence="1">The sequence shown here is derived from an EMBL/GenBank/DDBJ whole genome shotgun (WGS) entry which is preliminary data.</text>
</comment>
<accession>A0A9W9XFS8</accession>
<evidence type="ECO:0000313" key="2">
    <source>
        <dbReference type="Proteomes" id="UP001148312"/>
    </source>
</evidence>
<dbReference type="AlphaFoldDB" id="A0A9W9XFS8"/>
<protein>
    <submittedName>
        <fullName evidence="1">Uncharacterized protein</fullName>
    </submittedName>
</protein>
<dbReference type="EMBL" id="JAPWDQ010000003">
    <property type="protein sequence ID" value="KAJ5491460.1"/>
    <property type="molecule type" value="Genomic_DNA"/>
</dbReference>
<dbReference type="Proteomes" id="UP001148312">
    <property type="component" value="Unassembled WGS sequence"/>
</dbReference>
<keyword evidence="2" id="KW-1185">Reference proteome</keyword>
<proteinExistence type="predicted"/>
<evidence type="ECO:0000313" key="1">
    <source>
        <dbReference type="EMBL" id="KAJ5491460.1"/>
    </source>
</evidence>
<gene>
    <name evidence="1" type="ORF">N7539_003027</name>
</gene>
<sequence length="100" mass="11833">MPPIEIKANGLPDLTNLVSWVYMSAKLEPEKRKKNPQFAWIRPRETKVRPFLAKLGYANIPVIYFRLGKKFFLPKLYQKMILDLRTKVILFSKKKYLSYG</sequence>
<dbReference type="GeneID" id="81622879"/>
<reference evidence="1" key="1">
    <citation type="submission" date="2022-12" db="EMBL/GenBank/DDBJ databases">
        <authorList>
            <person name="Petersen C."/>
        </authorList>
    </citation>
    <scope>NUCLEOTIDE SEQUENCE</scope>
    <source>
        <strain evidence="1">IBT 30728</strain>
    </source>
</reference>
<dbReference type="RefSeq" id="XP_056792589.1">
    <property type="nucleotide sequence ID" value="XM_056932630.1"/>
</dbReference>